<dbReference type="SUPFAM" id="SSF56784">
    <property type="entry name" value="HAD-like"/>
    <property type="match status" value="1"/>
</dbReference>
<dbReference type="AlphaFoldDB" id="A0A399JAZ1"/>
<protein>
    <submittedName>
        <fullName evidence="1">Phosphonatase-like hydrolase</fullName>
    </submittedName>
</protein>
<dbReference type="InterPro" id="IPR023214">
    <property type="entry name" value="HAD_sf"/>
</dbReference>
<dbReference type="Gene3D" id="3.40.50.1000">
    <property type="entry name" value="HAD superfamily/HAD-like"/>
    <property type="match status" value="1"/>
</dbReference>
<dbReference type="Proteomes" id="UP000265419">
    <property type="component" value="Unassembled WGS sequence"/>
</dbReference>
<dbReference type="InterPro" id="IPR036412">
    <property type="entry name" value="HAD-like_sf"/>
</dbReference>
<dbReference type="InterPro" id="IPR023198">
    <property type="entry name" value="PGP-like_dom2"/>
</dbReference>
<dbReference type="InterPro" id="IPR022468">
    <property type="entry name" value="PhnX-like"/>
</dbReference>
<dbReference type="PANTHER" id="PTHR43434:SF19">
    <property type="entry name" value="PHOSPHONOACETALDEHYDE HYDROLASE"/>
    <property type="match status" value="1"/>
</dbReference>
<accession>A0A399JAZ1</accession>
<evidence type="ECO:0000313" key="1">
    <source>
        <dbReference type="EMBL" id="RII41379.1"/>
    </source>
</evidence>
<dbReference type="RefSeq" id="WP_119425499.1">
    <property type="nucleotide sequence ID" value="NZ_QQXK01000028.1"/>
</dbReference>
<name>A0A399JAZ1_9MICC</name>
<organism evidence="1 2">
    <name type="scientific">Galactobacter valiniphilus</name>
    <dbReference type="NCBI Taxonomy" id="2676122"/>
    <lineage>
        <taxon>Bacteria</taxon>
        <taxon>Bacillati</taxon>
        <taxon>Actinomycetota</taxon>
        <taxon>Actinomycetes</taxon>
        <taxon>Micrococcales</taxon>
        <taxon>Micrococcaceae</taxon>
        <taxon>Galactobacter</taxon>
    </lineage>
</organism>
<keyword evidence="2" id="KW-1185">Reference proteome</keyword>
<dbReference type="Pfam" id="PF00702">
    <property type="entry name" value="Hydrolase"/>
    <property type="match status" value="1"/>
</dbReference>
<dbReference type="InterPro" id="IPR050155">
    <property type="entry name" value="HAD-like_hydrolase_sf"/>
</dbReference>
<dbReference type="PANTHER" id="PTHR43434">
    <property type="entry name" value="PHOSPHOGLYCOLATE PHOSPHATASE"/>
    <property type="match status" value="1"/>
</dbReference>
<dbReference type="SFLD" id="SFLDG01129">
    <property type="entry name" value="C1.5:_HAD__Beta-PGM__Phosphata"/>
    <property type="match status" value="1"/>
</dbReference>
<dbReference type="EMBL" id="QQXK01000028">
    <property type="protein sequence ID" value="RII41379.1"/>
    <property type="molecule type" value="Genomic_DNA"/>
</dbReference>
<comment type="caution">
    <text evidence="1">The sequence shown here is derived from an EMBL/GenBank/DDBJ whole genome shotgun (WGS) entry which is preliminary data.</text>
</comment>
<dbReference type="GO" id="GO:0008967">
    <property type="term" value="F:phosphoglycolate phosphatase activity"/>
    <property type="evidence" value="ECO:0007669"/>
    <property type="project" value="TreeGrafter"/>
</dbReference>
<reference evidence="1 2" key="1">
    <citation type="submission" date="2018-07" db="EMBL/GenBank/DDBJ databases">
        <title>Arthrobacter sp. nov., isolated from raw cow's milk with high bacterial count.</title>
        <authorList>
            <person name="Hahne J."/>
            <person name="Isele D."/>
            <person name="Lipski A."/>
        </authorList>
    </citation>
    <scope>NUCLEOTIDE SEQUENCE [LARGE SCALE GENOMIC DNA]</scope>
    <source>
        <strain evidence="1 2">JZ R-35</strain>
    </source>
</reference>
<evidence type="ECO:0000313" key="2">
    <source>
        <dbReference type="Proteomes" id="UP000265419"/>
    </source>
</evidence>
<proteinExistence type="predicted"/>
<dbReference type="GO" id="GO:0005829">
    <property type="term" value="C:cytosol"/>
    <property type="evidence" value="ECO:0007669"/>
    <property type="project" value="TreeGrafter"/>
</dbReference>
<dbReference type="Gene3D" id="1.10.150.240">
    <property type="entry name" value="Putative phosphatase, domain 2"/>
    <property type="match status" value="1"/>
</dbReference>
<dbReference type="GO" id="GO:0006281">
    <property type="term" value="P:DNA repair"/>
    <property type="evidence" value="ECO:0007669"/>
    <property type="project" value="TreeGrafter"/>
</dbReference>
<dbReference type="SFLD" id="SFLDS00003">
    <property type="entry name" value="Haloacid_Dehalogenase"/>
    <property type="match status" value="1"/>
</dbReference>
<keyword evidence="1" id="KW-0378">Hydrolase</keyword>
<dbReference type="NCBIfam" id="TIGR03351">
    <property type="entry name" value="PhnX-like"/>
    <property type="match status" value="1"/>
</dbReference>
<gene>
    <name evidence="1" type="ORF">DWB68_12710</name>
</gene>
<sequence length="229" mass="23934">MSTAYDLASLDMAGTTIDENELVYRVLESTVASAADTAIPAELLGRWKGTSKWEAIQGLLAGLGRPSTVPEVDAVFERFSADLITAYRETPPTPMPGVLDLFADLRGRGIKVALQTGYSAPIAAAIFEGLGWSVGSGEQHTVDALVTSDLVAASRPAPYLIFHTMEATGVRRVDRVLAAGDTPNDLGAADAAGARFKVGVTSGAFTEEQLRKAPHTHILGGVAGIAKLA</sequence>